<evidence type="ECO:0000256" key="8">
    <source>
        <dbReference type="ARBA" id="ARBA00023014"/>
    </source>
</evidence>
<dbReference type="InterPro" id="IPR017927">
    <property type="entry name" value="FAD-bd_FR_type"/>
</dbReference>
<dbReference type="CDD" id="cd00207">
    <property type="entry name" value="fer2"/>
    <property type="match status" value="1"/>
</dbReference>
<keyword evidence="5" id="KW-0274">FAD</keyword>
<dbReference type="AlphaFoldDB" id="A0A1Z4LMF6"/>
<evidence type="ECO:0000256" key="1">
    <source>
        <dbReference type="ARBA" id="ARBA00001974"/>
    </source>
</evidence>
<organism evidence="12 13">
    <name type="scientific">Calothrix parasitica NIES-267</name>
    <dbReference type="NCBI Taxonomy" id="1973488"/>
    <lineage>
        <taxon>Bacteria</taxon>
        <taxon>Bacillati</taxon>
        <taxon>Cyanobacteriota</taxon>
        <taxon>Cyanophyceae</taxon>
        <taxon>Nostocales</taxon>
        <taxon>Calotrichaceae</taxon>
        <taxon>Calothrix</taxon>
    </lineage>
</organism>
<evidence type="ECO:0000256" key="5">
    <source>
        <dbReference type="ARBA" id="ARBA00022827"/>
    </source>
</evidence>
<comment type="cofactor">
    <cofactor evidence="1">
        <name>FAD</name>
        <dbReference type="ChEBI" id="CHEBI:57692"/>
    </cofactor>
</comment>
<dbReference type="SUPFAM" id="SSF54292">
    <property type="entry name" value="2Fe-2S ferredoxin-like"/>
    <property type="match status" value="1"/>
</dbReference>
<dbReference type="Proteomes" id="UP000218418">
    <property type="component" value="Chromosome"/>
</dbReference>
<keyword evidence="7" id="KW-0408">Iron</keyword>
<keyword evidence="13" id="KW-1185">Reference proteome</keyword>
<feature type="domain" description="2Fe-2S ferredoxin-type" evidence="10">
    <location>
        <begin position="359"/>
        <end position="442"/>
    </location>
</feature>
<evidence type="ECO:0000256" key="9">
    <source>
        <dbReference type="SAM" id="Phobius"/>
    </source>
</evidence>
<dbReference type="InterPro" id="IPR017938">
    <property type="entry name" value="Riboflavin_synthase-like_b-brl"/>
</dbReference>
<dbReference type="OrthoDB" id="9801223at2"/>
<dbReference type="EMBL" id="AP018227">
    <property type="protein sequence ID" value="BAY82413.1"/>
    <property type="molecule type" value="Genomic_DNA"/>
</dbReference>
<accession>A0A1Z4LMF6</accession>
<evidence type="ECO:0000259" key="11">
    <source>
        <dbReference type="PROSITE" id="PS51384"/>
    </source>
</evidence>
<dbReference type="PROSITE" id="PS51085">
    <property type="entry name" value="2FE2S_FER_2"/>
    <property type="match status" value="1"/>
</dbReference>
<dbReference type="SUPFAM" id="SSF52343">
    <property type="entry name" value="Ferredoxin reductase-like, C-terminal NADP-linked domain"/>
    <property type="match status" value="1"/>
</dbReference>
<dbReference type="Gene3D" id="3.10.20.30">
    <property type="match status" value="1"/>
</dbReference>
<keyword evidence="3" id="KW-0001">2Fe-2S</keyword>
<dbReference type="GO" id="GO:0016491">
    <property type="term" value="F:oxidoreductase activity"/>
    <property type="evidence" value="ECO:0007669"/>
    <property type="project" value="UniProtKB-KW"/>
</dbReference>
<dbReference type="InterPro" id="IPR050415">
    <property type="entry name" value="MRET"/>
</dbReference>
<evidence type="ECO:0000256" key="2">
    <source>
        <dbReference type="ARBA" id="ARBA00022630"/>
    </source>
</evidence>
<dbReference type="Gene3D" id="2.40.30.10">
    <property type="entry name" value="Translation factors"/>
    <property type="match status" value="1"/>
</dbReference>
<evidence type="ECO:0000313" key="12">
    <source>
        <dbReference type="EMBL" id="BAY82413.1"/>
    </source>
</evidence>
<dbReference type="Pfam" id="PF00111">
    <property type="entry name" value="Fer2"/>
    <property type="match status" value="1"/>
</dbReference>
<feature type="transmembrane region" description="Helical" evidence="9">
    <location>
        <begin position="17"/>
        <end position="37"/>
    </location>
</feature>
<keyword evidence="2" id="KW-0285">Flavoprotein</keyword>
<dbReference type="InterPro" id="IPR001433">
    <property type="entry name" value="OxRdtase_FAD/NAD-bd"/>
</dbReference>
<dbReference type="PROSITE" id="PS51384">
    <property type="entry name" value="FAD_FR"/>
    <property type="match status" value="1"/>
</dbReference>
<dbReference type="GO" id="GO:0046872">
    <property type="term" value="F:metal ion binding"/>
    <property type="evidence" value="ECO:0007669"/>
    <property type="project" value="UniProtKB-KW"/>
</dbReference>
<evidence type="ECO:0000256" key="4">
    <source>
        <dbReference type="ARBA" id="ARBA00022723"/>
    </source>
</evidence>
<evidence type="ECO:0000313" key="13">
    <source>
        <dbReference type="Proteomes" id="UP000218418"/>
    </source>
</evidence>
<dbReference type="GO" id="GO:0050660">
    <property type="term" value="F:flavin adenine dinucleotide binding"/>
    <property type="evidence" value="ECO:0007669"/>
    <property type="project" value="TreeGrafter"/>
</dbReference>
<dbReference type="PANTHER" id="PTHR47354:SF8">
    <property type="entry name" value="1,2-PHENYLACETYL-COA EPOXIDASE, SUBUNIT E"/>
    <property type="match status" value="1"/>
</dbReference>
<evidence type="ECO:0000256" key="7">
    <source>
        <dbReference type="ARBA" id="ARBA00023004"/>
    </source>
</evidence>
<dbReference type="SUPFAM" id="SSF63380">
    <property type="entry name" value="Riboflavin synthase domain-like"/>
    <property type="match status" value="1"/>
</dbReference>
<keyword evidence="8" id="KW-0411">Iron-sulfur</keyword>
<dbReference type="CDD" id="cd06184">
    <property type="entry name" value="flavohem_like_fad_nad_binding"/>
    <property type="match status" value="1"/>
</dbReference>
<dbReference type="GO" id="GO:0051537">
    <property type="term" value="F:2 iron, 2 sulfur cluster binding"/>
    <property type="evidence" value="ECO:0007669"/>
    <property type="project" value="UniProtKB-KW"/>
</dbReference>
<name>A0A1Z4LMF6_9CYAN</name>
<dbReference type="Pfam" id="PF00175">
    <property type="entry name" value="NAD_binding_1"/>
    <property type="match status" value="1"/>
</dbReference>
<keyword evidence="9" id="KW-0812">Transmembrane</keyword>
<gene>
    <name evidence="12" type="ORF">NIES267_18930</name>
</gene>
<dbReference type="FunFam" id="2.40.30.10:FF:000034">
    <property type="entry name" value="Flavohemoprotein"/>
    <property type="match status" value="1"/>
</dbReference>
<dbReference type="InterPro" id="IPR036010">
    <property type="entry name" value="2Fe-2S_ferredoxin-like_sf"/>
</dbReference>
<dbReference type="Pfam" id="PF00970">
    <property type="entry name" value="FAD_binding_6"/>
    <property type="match status" value="1"/>
</dbReference>
<dbReference type="InterPro" id="IPR001041">
    <property type="entry name" value="2Fe-2S_ferredoxin-type"/>
</dbReference>
<dbReference type="PANTHER" id="PTHR47354">
    <property type="entry name" value="NADH OXIDOREDUCTASE HCR"/>
    <property type="match status" value="1"/>
</dbReference>
<sequence length="442" mass="48926">MVESFKKIENPWLKTTVYASMGFAISTIVTGAVIGFINPKNKDLHKLAVCSSLVGITAGSVLSYVLKDKETSKKSESESNSTIAKVTDESWKDWRDFVVFKKVQESSEITSFYLKLQDEAKIPSFKPGQFLTIQLNIPGIDKPVIRTYSLSDYSPTNQYYRLSIKREPAPKDLDVPPGVASNFMHDSIQEGDIIPAKPPNGRFYLDVEKPTPVVLISNGVGITPMYCMAKACIFENPQRQVYFVHGARNGNFHAFQQEVMGLSKQNPNLKVHYRYSRPQEVDGGNCHSTGYVDIDLIKELAYENAEFYLCGSPAFMDSLRAGLKEWGVADNKVFFESFSKAPKKADSESSTTVDGVETAEIKFVQSGKTLTWNKGDGTILEFAEANGINPAFSCRVGVCLTCSCKIQEGEVAYLEEPSGTPDDGEVLICISQPKTEKVVLDI</sequence>
<keyword evidence="4" id="KW-0479">Metal-binding</keyword>
<dbReference type="InterPro" id="IPR012675">
    <property type="entry name" value="Beta-grasp_dom_sf"/>
</dbReference>
<reference evidence="12 13" key="1">
    <citation type="submission" date="2017-06" db="EMBL/GenBank/DDBJ databases">
        <title>Genome sequencing of cyanobaciteial culture collection at National Institute for Environmental Studies (NIES).</title>
        <authorList>
            <person name="Hirose Y."/>
            <person name="Shimura Y."/>
            <person name="Fujisawa T."/>
            <person name="Nakamura Y."/>
            <person name="Kawachi M."/>
        </authorList>
    </citation>
    <scope>NUCLEOTIDE SEQUENCE [LARGE SCALE GENOMIC DNA]</scope>
    <source>
        <strain evidence="12 13">NIES-267</strain>
    </source>
</reference>
<dbReference type="InterPro" id="IPR008333">
    <property type="entry name" value="Cbr1-like_FAD-bd_dom"/>
</dbReference>
<feature type="transmembrane region" description="Helical" evidence="9">
    <location>
        <begin position="44"/>
        <end position="66"/>
    </location>
</feature>
<keyword evidence="6" id="KW-0560">Oxidoreductase</keyword>
<evidence type="ECO:0000256" key="3">
    <source>
        <dbReference type="ARBA" id="ARBA00022714"/>
    </source>
</evidence>
<evidence type="ECO:0000259" key="10">
    <source>
        <dbReference type="PROSITE" id="PS51085"/>
    </source>
</evidence>
<keyword evidence="9" id="KW-0472">Membrane</keyword>
<keyword evidence="9" id="KW-1133">Transmembrane helix</keyword>
<feature type="domain" description="FAD-binding FR-type" evidence="11">
    <location>
        <begin position="92"/>
        <end position="206"/>
    </location>
</feature>
<protein>
    <submittedName>
        <fullName evidence="12">Oxidoreductase FAD/NAD(P)-binding subunit</fullName>
    </submittedName>
</protein>
<proteinExistence type="predicted"/>
<dbReference type="InterPro" id="IPR039261">
    <property type="entry name" value="FNR_nucleotide-bd"/>
</dbReference>
<evidence type="ECO:0000256" key="6">
    <source>
        <dbReference type="ARBA" id="ARBA00023002"/>
    </source>
</evidence>
<dbReference type="Gene3D" id="3.40.50.80">
    <property type="entry name" value="Nucleotide-binding domain of ferredoxin-NADP reductase (FNR) module"/>
    <property type="match status" value="1"/>
</dbReference>